<evidence type="ECO:0000313" key="1">
    <source>
        <dbReference type="EnsemblMetazoa" id="SCAU002070-PA"/>
    </source>
</evidence>
<dbReference type="OrthoDB" id="8039868at2759"/>
<protein>
    <submittedName>
        <fullName evidence="1">Uncharacterized protein</fullName>
    </submittedName>
</protein>
<keyword evidence="2" id="KW-1185">Reference proteome</keyword>
<dbReference type="Proteomes" id="UP000095300">
    <property type="component" value="Unassembled WGS sequence"/>
</dbReference>
<sequence>MITYGSIKIHKQTRIIILLSTAIQQKYFIKSLEMDLEAMEHTRRKNDVMQNICRPKTEVCCRKSFPVTILDVENLGATSLYVKWTIHDCYGIAGYEIFVDGHLTNRYYHSRHEAAVVCNVDITRPHKIALAAQPLDMNDDSLAMLCKSNKSKNRCKPLAWNTPISSADTNRYSLWTPSIYLYHPAEYQTL</sequence>
<dbReference type="AlphaFoldDB" id="A0A1I8NU69"/>
<dbReference type="VEuPathDB" id="VectorBase:SCAU002070"/>
<reference evidence="1" key="1">
    <citation type="submission" date="2020-05" db="UniProtKB">
        <authorList>
            <consortium name="EnsemblMetazoa"/>
        </authorList>
    </citation>
    <scope>IDENTIFICATION</scope>
    <source>
        <strain evidence="1">USDA</strain>
    </source>
</reference>
<dbReference type="EnsemblMetazoa" id="SCAU002070-RA">
    <property type="protein sequence ID" value="SCAU002070-PA"/>
    <property type="gene ID" value="SCAU002070"/>
</dbReference>
<name>A0A1I8NU69_STOCA</name>
<proteinExistence type="predicted"/>
<organism evidence="1 2">
    <name type="scientific">Stomoxys calcitrans</name>
    <name type="common">Stable fly</name>
    <name type="synonym">Conops calcitrans</name>
    <dbReference type="NCBI Taxonomy" id="35570"/>
    <lineage>
        <taxon>Eukaryota</taxon>
        <taxon>Metazoa</taxon>
        <taxon>Ecdysozoa</taxon>
        <taxon>Arthropoda</taxon>
        <taxon>Hexapoda</taxon>
        <taxon>Insecta</taxon>
        <taxon>Pterygota</taxon>
        <taxon>Neoptera</taxon>
        <taxon>Endopterygota</taxon>
        <taxon>Diptera</taxon>
        <taxon>Brachycera</taxon>
        <taxon>Muscomorpha</taxon>
        <taxon>Muscoidea</taxon>
        <taxon>Muscidae</taxon>
        <taxon>Stomoxys</taxon>
    </lineage>
</organism>
<dbReference type="STRING" id="35570.A0A1I8NU69"/>
<dbReference type="KEGG" id="scac:106081584"/>
<accession>A0A1I8NU69</accession>
<gene>
    <name evidence="1" type="primary">106081584</name>
</gene>
<evidence type="ECO:0000313" key="2">
    <source>
        <dbReference type="Proteomes" id="UP000095300"/>
    </source>
</evidence>